<keyword evidence="3" id="KW-0804">Transcription</keyword>
<evidence type="ECO:0000256" key="3">
    <source>
        <dbReference type="ARBA" id="ARBA00023163"/>
    </source>
</evidence>
<dbReference type="InterPro" id="IPR000595">
    <property type="entry name" value="cNMP-bd_dom"/>
</dbReference>
<dbReference type="PROSITE" id="PS50042">
    <property type="entry name" value="CNMP_BINDING_3"/>
    <property type="match status" value="1"/>
</dbReference>
<dbReference type="Pfam" id="PF00027">
    <property type="entry name" value="cNMP_binding"/>
    <property type="match status" value="1"/>
</dbReference>
<dbReference type="RefSeq" id="WP_103909802.1">
    <property type="nucleotide sequence ID" value="NZ_FNUZ01000002.1"/>
</dbReference>
<dbReference type="PANTHER" id="PTHR24567:SF68">
    <property type="entry name" value="DNA-BINDING TRANSCRIPTIONAL DUAL REGULATOR CRP"/>
    <property type="match status" value="1"/>
</dbReference>
<accession>A0A1H5WKN3</accession>
<dbReference type="CDD" id="cd00038">
    <property type="entry name" value="CAP_ED"/>
    <property type="match status" value="1"/>
</dbReference>
<keyword evidence="6" id="KW-0808">Transferase</keyword>
<name>A0A1H5WKN3_9RHOB</name>
<keyword evidence="1" id="KW-0805">Transcription regulation</keyword>
<protein>
    <submittedName>
        <fullName evidence="6">cAMP-binding domain of CRP or a regulatory subunit of cAMP-dependent protein kinases</fullName>
    </submittedName>
</protein>
<dbReference type="GO" id="GO:0003700">
    <property type="term" value="F:DNA-binding transcription factor activity"/>
    <property type="evidence" value="ECO:0007669"/>
    <property type="project" value="TreeGrafter"/>
</dbReference>
<dbReference type="InterPro" id="IPR036390">
    <property type="entry name" value="WH_DNA-bd_sf"/>
</dbReference>
<dbReference type="Pfam" id="PF13545">
    <property type="entry name" value="HTH_Crp_2"/>
    <property type="match status" value="1"/>
</dbReference>
<evidence type="ECO:0000256" key="1">
    <source>
        <dbReference type="ARBA" id="ARBA00023015"/>
    </source>
</evidence>
<dbReference type="SMART" id="SM00100">
    <property type="entry name" value="cNMP"/>
    <property type="match status" value="1"/>
</dbReference>
<dbReference type="OrthoDB" id="7827473at2"/>
<dbReference type="InterPro" id="IPR014710">
    <property type="entry name" value="RmlC-like_jellyroll"/>
</dbReference>
<dbReference type="Gene3D" id="1.10.10.10">
    <property type="entry name" value="Winged helix-like DNA-binding domain superfamily/Winged helix DNA-binding domain"/>
    <property type="match status" value="1"/>
</dbReference>
<dbReference type="InterPro" id="IPR012318">
    <property type="entry name" value="HTH_CRP"/>
</dbReference>
<keyword evidence="7" id="KW-1185">Reference proteome</keyword>
<evidence type="ECO:0000256" key="2">
    <source>
        <dbReference type="ARBA" id="ARBA00023125"/>
    </source>
</evidence>
<evidence type="ECO:0000313" key="7">
    <source>
        <dbReference type="Proteomes" id="UP000236752"/>
    </source>
</evidence>
<dbReference type="InterPro" id="IPR018490">
    <property type="entry name" value="cNMP-bd_dom_sf"/>
</dbReference>
<dbReference type="EMBL" id="FNUZ01000002">
    <property type="protein sequence ID" value="SEF99487.1"/>
    <property type="molecule type" value="Genomic_DNA"/>
</dbReference>
<dbReference type="GO" id="GO:0016301">
    <property type="term" value="F:kinase activity"/>
    <property type="evidence" value="ECO:0007669"/>
    <property type="project" value="UniProtKB-KW"/>
</dbReference>
<keyword evidence="2" id="KW-0238">DNA-binding</keyword>
<dbReference type="AlphaFoldDB" id="A0A1H5WKN3"/>
<dbReference type="SUPFAM" id="SSF51206">
    <property type="entry name" value="cAMP-binding domain-like"/>
    <property type="match status" value="1"/>
</dbReference>
<dbReference type="SMART" id="SM00419">
    <property type="entry name" value="HTH_CRP"/>
    <property type="match status" value="1"/>
</dbReference>
<dbReference type="GO" id="GO:0005829">
    <property type="term" value="C:cytosol"/>
    <property type="evidence" value="ECO:0007669"/>
    <property type="project" value="TreeGrafter"/>
</dbReference>
<sequence>MTMQDDIHVDGPGAIYLSEYFLELNEGAGFLNTLSDDDRKTVRRHGTRCSFSKGEGIFHQGTAHTGVWIIEKGRVRTFYTGPSGREITLAYWSAGHFVGGPEVFGRGRHVWSGDALDDCQLLFLSGTSLKTLVREIPEVAIAVIDGLVAKGKSYSALIQMLGTRTVSERLRQLLVILADAHGRDEGDCIIVDRSLTYEQIAAIVGATRQWVTQSLDKLKSAGVLEITRTEIIIRNLESLEE</sequence>
<dbReference type="Gene3D" id="2.60.120.10">
    <property type="entry name" value="Jelly Rolls"/>
    <property type="match status" value="1"/>
</dbReference>
<feature type="domain" description="HTH crp-type" evidence="5">
    <location>
        <begin position="164"/>
        <end position="237"/>
    </location>
</feature>
<proteinExistence type="predicted"/>
<dbReference type="GO" id="GO:0003677">
    <property type="term" value="F:DNA binding"/>
    <property type="evidence" value="ECO:0007669"/>
    <property type="project" value="UniProtKB-KW"/>
</dbReference>
<evidence type="ECO:0000259" key="4">
    <source>
        <dbReference type="PROSITE" id="PS50042"/>
    </source>
</evidence>
<evidence type="ECO:0000259" key="5">
    <source>
        <dbReference type="PROSITE" id="PS51063"/>
    </source>
</evidence>
<organism evidence="6 7">
    <name type="scientific">Thalassococcus halodurans</name>
    <dbReference type="NCBI Taxonomy" id="373675"/>
    <lineage>
        <taxon>Bacteria</taxon>
        <taxon>Pseudomonadati</taxon>
        <taxon>Pseudomonadota</taxon>
        <taxon>Alphaproteobacteria</taxon>
        <taxon>Rhodobacterales</taxon>
        <taxon>Roseobacteraceae</taxon>
        <taxon>Thalassococcus</taxon>
    </lineage>
</organism>
<gene>
    <name evidence="6" type="ORF">SAMN04488045_1462</name>
</gene>
<evidence type="ECO:0000313" key="6">
    <source>
        <dbReference type="EMBL" id="SEF99487.1"/>
    </source>
</evidence>
<dbReference type="PROSITE" id="PS51063">
    <property type="entry name" value="HTH_CRP_2"/>
    <property type="match status" value="1"/>
</dbReference>
<keyword evidence="6" id="KW-0418">Kinase</keyword>
<dbReference type="InterPro" id="IPR036388">
    <property type="entry name" value="WH-like_DNA-bd_sf"/>
</dbReference>
<dbReference type="PANTHER" id="PTHR24567">
    <property type="entry name" value="CRP FAMILY TRANSCRIPTIONAL REGULATORY PROTEIN"/>
    <property type="match status" value="1"/>
</dbReference>
<dbReference type="InterPro" id="IPR050397">
    <property type="entry name" value="Env_Response_Regulators"/>
</dbReference>
<dbReference type="Proteomes" id="UP000236752">
    <property type="component" value="Unassembled WGS sequence"/>
</dbReference>
<feature type="domain" description="Cyclic nucleotide-binding" evidence="4">
    <location>
        <begin position="30"/>
        <end position="150"/>
    </location>
</feature>
<reference evidence="6 7" key="1">
    <citation type="submission" date="2016-10" db="EMBL/GenBank/DDBJ databases">
        <authorList>
            <person name="de Groot N.N."/>
        </authorList>
    </citation>
    <scope>NUCLEOTIDE SEQUENCE [LARGE SCALE GENOMIC DNA]</scope>
    <source>
        <strain evidence="6 7">DSM 26915</strain>
    </source>
</reference>
<dbReference type="SUPFAM" id="SSF46785">
    <property type="entry name" value="Winged helix' DNA-binding domain"/>
    <property type="match status" value="1"/>
</dbReference>